<dbReference type="CDD" id="cd07264">
    <property type="entry name" value="VOC_like"/>
    <property type="match status" value="1"/>
</dbReference>
<evidence type="ECO:0000259" key="1">
    <source>
        <dbReference type="PROSITE" id="PS51819"/>
    </source>
</evidence>
<feature type="domain" description="VOC" evidence="1">
    <location>
        <begin position="1"/>
        <end position="124"/>
    </location>
</feature>
<dbReference type="PANTHER" id="PTHR21366">
    <property type="entry name" value="GLYOXALASE FAMILY PROTEIN"/>
    <property type="match status" value="1"/>
</dbReference>
<keyword evidence="3" id="KW-1185">Reference proteome</keyword>
<accession>A0ABV7IWW1</accession>
<dbReference type="Pfam" id="PF00903">
    <property type="entry name" value="Glyoxalase"/>
    <property type="match status" value="1"/>
</dbReference>
<dbReference type="InterPro" id="IPR050383">
    <property type="entry name" value="GlyoxalaseI/FosfomycinResist"/>
</dbReference>
<reference evidence="3" key="1">
    <citation type="journal article" date="2019" name="Int. J. Syst. Evol. Microbiol.">
        <title>The Global Catalogue of Microorganisms (GCM) 10K type strain sequencing project: providing services to taxonomists for standard genome sequencing and annotation.</title>
        <authorList>
            <consortium name="The Broad Institute Genomics Platform"/>
            <consortium name="The Broad Institute Genome Sequencing Center for Infectious Disease"/>
            <person name="Wu L."/>
            <person name="Ma J."/>
        </authorList>
    </citation>
    <scope>NUCLEOTIDE SEQUENCE [LARGE SCALE GENOMIC DNA]</scope>
    <source>
        <strain evidence="3">KCTC 52039</strain>
    </source>
</reference>
<dbReference type="PROSITE" id="PS51819">
    <property type="entry name" value="VOC"/>
    <property type="match status" value="1"/>
</dbReference>
<organism evidence="2 3">
    <name type="scientific">Cypionkella sinensis</name>
    <dbReference type="NCBI Taxonomy" id="1756043"/>
    <lineage>
        <taxon>Bacteria</taxon>
        <taxon>Pseudomonadati</taxon>
        <taxon>Pseudomonadota</taxon>
        <taxon>Alphaproteobacteria</taxon>
        <taxon>Rhodobacterales</taxon>
        <taxon>Paracoccaceae</taxon>
        <taxon>Cypionkella</taxon>
    </lineage>
</organism>
<dbReference type="InterPro" id="IPR029068">
    <property type="entry name" value="Glyas_Bleomycin-R_OHBP_Dase"/>
</dbReference>
<dbReference type="PANTHER" id="PTHR21366:SF22">
    <property type="entry name" value="VOC DOMAIN-CONTAINING PROTEIN"/>
    <property type="match status" value="1"/>
</dbReference>
<sequence length="126" mass="13434">MIYRYTILYVASVPDTLNFYQAAFGFEIGFLHEGGDYGELLTGSTKLAFSSHALMATIGKEVATTPPAKPSYELAFETDDVAAALARAVAAGAEPVKPITEMPWGQTLAYVRAPEGTLIEICTPVG</sequence>
<dbReference type="InterPro" id="IPR037523">
    <property type="entry name" value="VOC_core"/>
</dbReference>
<evidence type="ECO:0000313" key="3">
    <source>
        <dbReference type="Proteomes" id="UP001595547"/>
    </source>
</evidence>
<dbReference type="EMBL" id="JBHRTO010000001">
    <property type="protein sequence ID" value="MFC3180976.1"/>
    <property type="molecule type" value="Genomic_DNA"/>
</dbReference>
<dbReference type="RefSeq" id="WP_380072593.1">
    <property type="nucleotide sequence ID" value="NZ_JBHRTO010000001.1"/>
</dbReference>
<dbReference type="Gene3D" id="3.10.180.10">
    <property type="entry name" value="2,3-Dihydroxybiphenyl 1,2-Dioxygenase, domain 1"/>
    <property type="match status" value="1"/>
</dbReference>
<dbReference type="Proteomes" id="UP001595547">
    <property type="component" value="Unassembled WGS sequence"/>
</dbReference>
<dbReference type="InterPro" id="IPR004360">
    <property type="entry name" value="Glyas_Fos-R_dOase_dom"/>
</dbReference>
<comment type="caution">
    <text evidence="2">The sequence shown here is derived from an EMBL/GenBank/DDBJ whole genome shotgun (WGS) entry which is preliminary data.</text>
</comment>
<name>A0ABV7IWW1_9RHOB</name>
<gene>
    <name evidence="2" type="ORF">ACFOGH_08250</name>
</gene>
<protein>
    <submittedName>
        <fullName evidence="2">VOC family protein</fullName>
    </submittedName>
</protein>
<proteinExistence type="predicted"/>
<dbReference type="SUPFAM" id="SSF54593">
    <property type="entry name" value="Glyoxalase/Bleomycin resistance protein/Dihydroxybiphenyl dioxygenase"/>
    <property type="match status" value="1"/>
</dbReference>
<evidence type="ECO:0000313" key="2">
    <source>
        <dbReference type="EMBL" id="MFC3180976.1"/>
    </source>
</evidence>